<organism evidence="7 8">
    <name type="scientific">Actinomadura rugatobispora</name>
    <dbReference type="NCBI Taxonomy" id="1994"/>
    <lineage>
        <taxon>Bacteria</taxon>
        <taxon>Bacillati</taxon>
        <taxon>Actinomycetota</taxon>
        <taxon>Actinomycetes</taxon>
        <taxon>Streptosporangiales</taxon>
        <taxon>Thermomonosporaceae</taxon>
        <taxon>Actinomadura</taxon>
    </lineage>
</organism>
<keyword evidence="2" id="KW-0805">Transcription regulation</keyword>
<dbReference type="Gene3D" id="1.10.357.10">
    <property type="entry name" value="Tetracycline Repressor, domain 2"/>
    <property type="match status" value="1"/>
</dbReference>
<keyword evidence="1" id="KW-0678">Repressor</keyword>
<dbReference type="Pfam" id="PF13977">
    <property type="entry name" value="TetR_C_6"/>
    <property type="match status" value="1"/>
</dbReference>
<feature type="DNA-binding region" description="H-T-H motif" evidence="5">
    <location>
        <begin position="41"/>
        <end position="60"/>
    </location>
</feature>
<dbReference type="InterPro" id="IPR039538">
    <property type="entry name" value="BetI_C"/>
</dbReference>
<proteinExistence type="predicted"/>
<sequence length="210" mass="22784">MMAGAAVPRLGTQPERTEASRRALIEATIEVLAGEGYRAATVARIQEASGLSRGLVGYHFGSKGKLMEAVVDSIRTQYRDQTAAVQNRANMTGLQQVLEMFDSYLTRLARNPKPAKVMLILAIESGTEDTAVRQAVQDAYAMIRETYVGMLRTGMADGTVRRSLDPEAHAGVLQGMLRGIVLQYSLDPEVDVEAMKNAALASLEHDLSTD</sequence>
<evidence type="ECO:0000313" key="7">
    <source>
        <dbReference type="EMBL" id="MFC5749545.1"/>
    </source>
</evidence>
<evidence type="ECO:0000256" key="1">
    <source>
        <dbReference type="ARBA" id="ARBA00022491"/>
    </source>
</evidence>
<dbReference type="EMBL" id="JBHSON010000043">
    <property type="protein sequence ID" value="MFC5749545.1"/>
    <property type="molecule type" value="Genomic_DNA"/>
</dbReference>
<keyword evidence="4" id="KW-0804">Transcription</keyword>
<dbReference type="PANTHER" id="PTHR47506">
    <property type="entry name" value="TRANSCRIPTIONAL REGULATORY PROTEIN"/>
    <property type="match status" value="1"/>
</dbReference>
<dbReference type="InterPro" id="IPR001647">
    <property type="entry name" value="HTH_TetR"/>
</dbReference>
<evidence type="ECO:0000256" key="4">
    <source>
        <dbReference type="ARBA" id="ARBA00023163"/>
    </source>
</evidence>
<dbReference type="InterPro" id="IPR009057">
    <property type="entry name" value="Homeodomain-like_sf"/>
</dbReference>
<dbReference type="InterPro" id="IPR036271">
    <property type="entry name" value="Tet_transcr_reg_TetR-rel_C_sf"/>
</dbReference>
<dbReference type="PRINTS" id="PR00455">
    <property type="entry name" value="HTHTETR"/>
</dbReference>
<dbReference type="SUPFAM" id="SSF48498">
    <property type="entry name" value="Tetracyclin repressor-like, C-terminal domain"/>
    <property type="match status" value="1"/>
</dbReference>
<evidence type="ECO:0000256" key="2">
    <source>
        <dbReference type="ARBA" id="ARBA00023015"/>
    </source>
</evidence>
<keyword evidence="8" id="KW-1185">Reference proteome</keyword>
<reference evidence="8" key="1">
    <citation type="journal article" date="2019" name="Int. J. Syst. Evol. Microbiol.">
        <title>The Global Catalogue of Microorganisms (GCM) 10K type strain sequencing project: providing services to taxonomists for standard genome sequencing and annotation.</title>
        <authorList>
            <consortium name="The Broad Institute Genomics Platform"/>
            <consortium name="The Broad Institute Genome Sequencing Center for Infectious Disease"/>
            <person name="Wu L."/>
            <person name="Ma J."/>
        </authorList>
    </citation>
    <scope>NUCLEOTIDE SEQUENCE [LARGE SCALE GENOMIC DNA]</scope>
    <source>
        <strain evidence="8">KCTC 42087</strain>
    </source>
</reference>
<evidence type="ECO:0000256" key="3">
    <source>
        <dbReference type="ARBA" id="ARBA00023125"/>
    </source>
</evidence>
<evidence type="ECO:0000259" key="6">
    <source>
        <dbReference type="PROSITE" id="PS50977"/>
    </source>
</evidence>
<gene>
    <name evidence="7" type="ORF">ACFPZN_28315</name>
</gene>
<dbReference type="Proteomes" id="UP001596074">
    <property type="component" value="Unassembled WGS sequence"/>
</dbReference>
<keyword evidence="3 5" id="KW-0238">DNA-binding</keyword>
<dbReference type="SUPFAM" id="SSF46689">
    <property type="entry name" value="Homeodomain-like"/>
    <property type="match status" value="1"/>
</dbReference>
<evidence type="ECO:0000313" key="8">
    <source>
        <dbReference type="Proteomes" id="UP001596074"/>
    </source>
</evidence>
<feature type="domain" description="HTH tetR-type" evidence="6">
    <location>
        <begin position="18"/>
        <end position="78"/>
    </location>
</feature>
<comment type="caution">
    <text evidence="7">The sequence shown here is derived from an EMBL/GenBank/DDBJ whole genome shotgun (WGS) entry which is preliminary data.</text>
</comment>
<dbReference type="PANTHER" id="PTHR47506:SF1">
    <property type="entry name" value="HTH-TYPE TRANSCRIPTIONAL REGULATOR YJDC"/>
    <property type="match status" value="1"/>
</dbReference>
<name>A0ABW1A1Y0_9ACTN</name>
<dbReference type="PROSITE" id="PS50977">
    <property type="entry name" value="HTH_TETR_2"/>
    <property type="match status" value="1"/>
</dbReference>
<accession>A0ABW1A1Y0</accession>
<protein>
    <submittedName>
        <fullName evidence="7">TetR/AcrR family transcriptional regulator</fullName>
    </submittedName>
</protein>
<dbReference type="RefSeq" id="WP_378285273.1">
    <property type="nucleotide sequence ID" value="NZ_JBHSON010000043.1"/>
</dbReference>
<dbReference type="Pfam" id="PF00440">
    <property type="entry name" value="TetR_N"/>
    <property type="match status" value="1"/>
</dbReference>
<evidence type="ECO:0000256" key="5">
    <source>
        <dbReference type="PROSITE-ProRule" id="PRU00335"/>
    </source>
</evidence>